<feature type="compositionally biased region" description="Basic and acidic residues" evidence="5">
    <location>
        <begin position="302"/>
        <end position="315"/>
    </location>
</feature>
<keyword evidence="6" id="KW-0812">Transmembrane</keyword>
<feature type="domain" description="Pectinesterase catalytic" evidence="7">
    <location>
        <begin position="158"/>
        <end position="234"/>
    </location>
</feature>
<feature type="compositionally biased region" description="Pro residues" evidence="5">
    <location>
        <begin position="333"/>
        <end position="342"/>
    </location>
</feature>
<keyword evidence="4" id="KW-0964">Secreted</keyword>
<feature type="region of interest" description="Disordered" evidence="5">
    <location>
        <begin position="262"/>
        <end position="351"/>
    </location>
</feature>
<dbReference type="GO" id="GO:0045490">
    <property type="term" value="P:pectin catabolic process"/>
    <property type="evidence" value="ECO:0007669"/>
    <property type="project" value="UniProtKB-UniRule"/>
</dbReference>
<evidence type="ECO:0000256" key="1">
    <source>
        <dbReference type="ARBA" id="ARBA00005184"/>
    </source>
</evidence>
<dbReference type="InterPro" id="IPR011050">
    <property type="entry name" value="Pectin_lyase_fold/virulence"/>
</dbReference>
<dbReference type="PANTHER" id="PTHR31707">
    <property type="entry name" value="PECTINESTERASE"/>
    <property type="match status" value="1"/>
</dbReference>
<dbReference type="InterPro" id="IPR018040">
    <property type="entry name" value="Pectinesterase_Tyr_AS"/>
</dbReference>
<dbReference type="OrthoDB" id="1936831at2759"/>
<keyword evidence="4" id="KW-0961">Cell wall biogenesis/degradation</keyword>
<keyword evidence="9" id="KW-1185">Reference proteome</keyword>
<dbReference type="InterPro" id="IPR012334">
    <property type="entry name" value="Pectin_lyas_fold"/>
</dbReference>
<evidence type="ECO:0000256" key="2">
    <source>
        <dbReference type="ARBA" id="ARBA00022801"/>
    </source>
</evidence>
<evidence type="ECO:0000256" key="6">
    <source>
        <dbReference type="SAM" id="Phobius"/>
    </source>
</evidence>
<comment type="function">
    <text evidence="4">Acts in the modification of cell walls via demethylesterification of cell wall pectin.</text>
</comment>
<dbReference type="Gene3D" id="2.160.20.10">
    <property type="entry name" value="Single-stranded right-handed beta-helix, Pectin lyase-like"/>
    <property type="match status" value="1"/>
</dbReference>
<dbReference type="Proteomes" id="UP001085076">
    <property type="component" value="Miscellaneous, Linkage group lg02"/>
</dbReference>
<dbReference type="GO" id="GO:0042545">
    <property type="term" value="P:cell wall modification"/>
    <property type="evidence" value="ECO:0007669"/>
    <property type="project" value="UniProtKB-UniRule"/>
</dbReference>
<dbReference type="InterPro" id="IPR035513">
    <property type="entry name" value="Invertase/methylesterase_inhib"/>
</dbReference>
<evidence type="ECO:0000256" key="4">
    <source>
        <dbReference type="RuleBase" id="RU000589"/>
    </source>
</evidence>
<dbReference type="PROSITE" id="PS00800">
    <property type="entry name" value="PECTINESTERASE_1"/>
    <property type="match status" value="1"/>
</dbReference>
<evidence type="ECO:0000256" key="3">
    <source>
        <dbReference type="ARBA" id="ARBA00023085"/>
    </source>
</evidence>
<protein>
    <recommendedName>
        <fullName evidence="4">Pectinesterase</fullName>
        <ecNumber evidence="4">3.1.1.11</ecNumber>
    </recommendedName>
</protein>
<dbReference type="SUPFAM" id="SSF101148">
    <property type="entry name" value="Plant invertase/pectin methylesterase inhibitor"/>
    <property type="match status" value="1"/>
</dbReference>
<keyword evidence="3 4" id="KW-0063">Aspartyl esterase</keyword>
<comment type="subcellular location">
    <subcellularLocation>
        <location evidence="4">Secreted</location>
        <location evidence="4">Cell wall</location>
    </subcellularLocation>
</comment>
<keyword evidence="6" id="KW-1133">Transmembrane helix</keyword>
<evidence type="ECO:0000313" key="9">
    <source>
        <dbReference type="Proteomes" id="UP001085076"/>
    </source>
</evidence>
<keyword evidence="2 4" id="KW-0378">Hydrolase</keyword>
<dbReference type="SUPFAM" id="SSF51126">
    <property type="entry name" value="Pectin lyase-like"/>
    <property type="match status" value="1"/>
</dbReference>
<feature type="transmembrane region" description="Helical" evidence="6">
    <location>
        <begin position="22"/>
        <end position="43"/>
    </location>
</feature>
<feature type="compositionally biased region" description="Polar residues" evidence="5">
    <location>
        <begin position="318"/>
        <end position="329"/>
    </location>
</feature>
<comment type="caution">
    <text evidence="8">The sequence shown here is derived from an EMBL/GenBank/DDBJ whole genome shotgun (WGS) entry which is preliminary data.</text>
</comment>
<gene>
    <name evidence="8" type="ORF">J5N97_011569</name>
</gene>
<evidence type="ECO:0000256" key="5">
    <source>
        <dbReference type="SAM" id="MobiDB-lite"/>
    </source>
</evidence>
<evidence type="ECO:0000259" key="7">
    <source>
        <dbReference type="Pfam" id="PF01095"/>
    </source>
</evidence>
<feature type="compositionally biased region" description="Low complexity" evidence="5">
    <location>
        <begin position="287"/>
        <end position="300"/>
    </location>
</feature>
<reference evidence="8" key="1">
    <citation type="submission" date="2021-03" db="EMBL/GenBank/DDBJ databases">
        <authorList>
            <person name="Li Z."/>
            <person name="Yang C."/>
        </authorList>
    </citation>
    <scope>NUCLEOTIDE SEQUENCE</scope>
    <source>
        <strain evidence="8">Dzin_1.0</strain>
        <tissue evidence="8">Leaf</tissue>
    </source>
</reference>
<reference evidence="8" key="2">
    <citation type="journal article" date="2022" name="Hortic Res">
        <title>The genome of Dioscorea zingiberensis sheds light on the biosynthesis, origin and evolution of the medicinally important diosgenin saponins.</title>
        <authorList>
            <person name="Li Y."/>
            <person name="Tan C."/>
            <person name="Li Z."/>
            <person name="Guo J."/>
            <person name="Li S."/>
            <person name="Chen X."/>
            <person name="Wang C."/>
            <person name="Dai X."/>
            <person name="Yang H."/>
            <person name="Song W."/>
            <person name="Hou L."/>
            <person name="Xu J."/>
            <person name="Tong Z."/>
            <person name="Xu A."/>
            <person name="Yuan X."/>
            <person name="Wang W."/>
            <person name="Yang Q."/>
            <person name="Chen L."/>
            <person name="Sun Z."/>
            <person name="Wang K."/>
            <person name="Pan B."/>
            <person name="Chen J."/>
            <person name="Bao Y."/>
            <person name="Liu F."/>
            <person name="Qi X."/>
            <person name="Gang D.R."/>
            <person name="Wen J."/>
            <person name="Li J."/>
        </authorList>
    </citation>
    <scope>NUCLEOTIDE SEQUENCE</scope>
    <source>
        <strain evidence="8">Dzin_1.0</strain>
    </source>
</reference>
<proteinExistence type="predicted"/>
<dbReference type="AlphaFoldDB" id="A0A9D5HNM7"/>
<dbReference type="EMBL" id="JAGGNH010000002">
    <property type="protein sequence ID" value="KAJ0983314.1"/>
    <property type="molecule type" value="Genomic_DNA"/>
</dbReference>
<keyword evidence="4" id="KW-0134">Cell wall</keyword>
<comment type="pathway">
    <text evidence="1 4">Glycan metabolism; pectin degradation; 2-dehydro-3-deoxy-D-gluconate from pectin: step 1/5.</text>
</comment>
<dbReference type="InterPro" id="IPR000070">
    <property type="entry name" value="Pectinesterase_cat"/>
</dbReference>
<evidence type="ECO:0000313" key="8">
    <source>
        <dbReference type="EMBL" id="KAJ0983314.1"/>
    </source>
</evidence>
<dbReference type="GO" id="GO:0030599">
    <property type="term" value="F:pectinesterase activity"/>
    <property type="evidence" value="ECO:0007669"/>
    <property type="project" value="UniProtKB-UniRule"/>
</dbReference>
<comment type="catalytic activity">
    <reaction evidence="4">
        <text>[(1-&gt;4)-alpha-D-galacturonosyl methyl ester](n) + n H2O = [(1-&gt;4)-alpha-D-galacturonosyl](n) + n methanol + n H(+)</text>
        <dbReference type="Rhea" id="RHEA:22380"/>
        <dbReference type="Rhea" id="RHEA-COMP:14570"/>
        <dbReference type="Rhea" id="RHEA-COMP:14573"/>
        <dbReference type="ChEBI" id="CHEBI:15377"/>
        <dbReference type="ChEBI" id="CHEBI:15378"/>
        <dbReference type="ChEBI" id="CHEBI:17790"/>
        <dbReference type="ChEBI" id="CHEBI:140522"/>
        <dbReference type="ChEBI" id="CHEBI:140523"/>
        <dbReference type="EC" id="3.1.1.11"/>
    </reaction>
</comment>
<organism evidence="8 9">
    <name type="scientific">Dioscorea zingiberensis</name>
    <dbReference type="NCBI Taxonomy" id="325984"/>
    <lineage>
        <taxon>Eukaryota</taxon>
        <taxon>Viridiplantae</taxon>
        <taxon>Streptophyta</taxon>
        <taxon>Embryophyta</taxon>
        <taxon>Tracheophyta</taxon>
        <taxon>Spermatophyta</taxon>
        <taxon>Magnoliopsida</taxon>
        <taxon>Liliopsida</taxon>
        <taxon>Dioscoreales</taxon>
        <taxon>Dioscoreaceae</taxon>
        <taxon>Dioscorea</taxon>
    </lineage>
</organism>
<dbReference type="Pfam" id="PF01095">
    <property type="entry name" value="Pectinesterase"/>
    <property type="match status" value="1"/>
</dbReference>
<keyword evidence="6" id="KW-0472">Membrane</keyword>
<accession>A0A9D5HNM7</accession>
<name>A0A9D5HNM7_9LILI</name>
<dbReference type="EC" id="3.1.1.11" evidence="4"/>
<sequence length="365" mass="39328">MAPSHEPLLGSPTRKTTILCKALLVTLSLIAIIFVAAIINLQFTATTTLNPSDLCTNSPNPSSCHTIVSNALTATQSPQPGPLLILRTILDSSFAQLGTAIVAATELHRRGNSEPKQQAALADCLLLFRPLPSAHDRASYSKLAQPAISKQTLWWPRTGVGSSKTVQEAVDSAPDRSTRRYVIYVKKGVYKEIVSIGKTKKNVMIVGDGMTATVITGSLNFVDGTTTFNSATVEGENCYLAELEQVFLTGQLKIATHKDKDATGELGEAGSPRLIQSVGTGQRGAVRASGRSPPRRAPSGLQRKELRSGGTRMEEQAEQYQTGGSSVLQRSWPPSPVAPPLPTSHNLCPSPSLQFKQFWRTTKRW</sequence>